<feature type="transmembrane region" description="Helical" evidence="9">
    <location>
        <begin position="127"/>
        <end position="160"/>
    </location>
</feature>
<keyword evidence="2" id="KW-1003">Cell membrane</keyword>
<comment type="caution">
    <text evidence="11">The sequence shown here is derived from an EMBL/GenBank/DDBJ whole genome shotgun (WGS) entry which is preliminary data.</text>
</comment>
<comment type="subcellular location">
    <subcellularLocation>
        <location evidence="1">Cell membrane</location>
        <topology evidence="1">Multi-pass membrane protein</topology>
    </subcellularLocation>
</comment>
<accession>A0ABW0SZ67</accession>
<evidence type="ECO:0000259" key="10">
    <source>
        <dbReference type="Pfam" id="PF13231"/>
    </source>
</evidence>
<dbReference type="InterPro" id="IPR038731">
    <property type="entry name" value="RgtA/B/C-like"/>
</dbReference>
<feature type="transmembrane region" description="Helical" evidence="9">
    <location>
        <begin position="324"/>
        <end position="344"/>
    </location>
</feature>
<sequence length="562" mass="62333">MSLFNRSAGFATRHPWWPAIPIWVAVALLAIFQHGPMPMYSTRTLSVAWEMWHRHSFMVPYLNGAPYSDKSPLLFWLIQLGWSVTGVSDTWPRVLEVALGATELSLAMLLARRLFPANDAVARATPWLLMAFSYGFLFGLQTMYEVLLADCVLLALLALWPSARRESPRPFVFALALAAGLLTKGPVMLLHVAFPWLLGPYWNSWARRHLGSWYGGGLLVALAGLAVLLAWALPASMLGGAAYREQLFFHQTAGRVVDAFAHAKPFWWYLPILVVLIFPFSLWPGLWLALARLRRPSEPGMRFLIAWLVPVLLVFSLISGKQPYYLLPECAGFALLLAAAMVRLEETHPSRGQNRWWGPWPLALLFAAIGVSLLMLPWMLGEKHSVLASRWQALSALLPFHLALGLVYLTLGGWLLMAGSRVGTTAAAALLGVAVANVMFTMVFWPAFDLQPAANLLARVQSQGRPVANLESYDGQFHFLGRLTAPIEALPGEQEGRVWAAAHPSGILVTYTSHPSPLDRQCTLYFHAFRGVWMSIWSSPEFLRSSQPAGSTAADCRTTGQR</sequence>
<evidence type="ECO:0000256" key="1">
    <source>
        <dbReference type="ARBA" id="ARBA00004651"/>
    </source>
</evidence>
<dbReference type="InterPro" id="IPR050297">
    <property type="entry name" value="LipidA_mod_glycosyltrf_83"/>
</dbReference>
<feature type="region of interest" description="Disordered" evidence="8">
    <location>
        <begin position="543"/>
        <end position="562"/>
    </location>
</feature>
<feature type="transmembrane region" description="Helical" evidence="9">
    <location>
        <begin position="396"/>
        <end position="416"/>
    </location>
</feature>
<feature type="transmembrane region" description="Helical" evidence="9">
    <location>
        <begin position="266"/>
        <end position="289"/>
    </location>
</feature>
<evidence type="ECO:0000256" key="4">
    <source>
        <dbReference type="ARBA" id="ARBA00022679"/>
    </source>
</evidence>
<dbReference type="EMBL" id="JBHSNG010000013">
    <property type="protein sequence ID" value="MFC5582030.1"/>
    <property type="molecule type" value="Genomic_DNA"/>
</dbReference>
<proteinExistence type="predicted"/>
<evidence type="ECO:0000256" key="2">
    <source>
        <dbReference type="ARBA" id="ARBA00022475"/>
    </source>
</evidence>
<reference evidence="12" key="1">
    <citation type="journal article" date="2019" name="Int. J. Syst. Evol. Microbiol.">
        <title>The Global Catalogue of Microorganisms (GCM) 10K type strain sequencing project: providing services to taxonomists for standard genome sequencing and annotation.</title>
        <authorList>
            <consortium name="The Broad Institute Genomics Platform"/>
            <consortium name="The Broad Institute Genome Sequencing Center for Infectious Disease"/>
            <person name="Wu L."/>
            <person name="Ma J."/>
        </authorList>
    </citation>
    <scope>NUCLEOTIDE SEQUENCE [LARGE SCALE GENOMIC DNA]</scope>
    <source>
        <strain evidence="12">CGMCC 1.13587</strain>
    </source>
</reference>
<feature type="transmembrane region" description="Helical" evidence="9">
    <location>
        <begin position="172"/>
        <end position="198"/>
    </location>
</feature>
<feature type="transmembrane region" description="Helical" evidence="9">
    <location>
        <begin position="15"/>
        <end position="32"/>
    </location>
</feature>
<evidence type="ECO:0000256" key="3">
    <source>
        <dbReference type="ARBA" id="ARBA00022676"/>
    </source>
</evidence>
<evidence type="ECO:0000256" key="6">
    <source>
        <dbReference type="ARBA" id="ARBA00022989"/>
    </source>
</evidence>
<keyword evidence="5 9" id="KW-0812">Transmembrane</keyword>
<name>A0ABW0SZ67_9GAMM</name>
<evidence type="ECO:0000256" key="5">
    <source>
        <dbReference type="ARBA" id="ARBA00022692"/>
    </source>
</evidence>
<keyword evidence="12" id="KW-1185">Reference proteome</keyword>
<protein>
    <submittedName>
        <fullName evidence="11">ArnT family glycosyltransferase</fullName>
        <ecNumber evidence="11">2.4.-.-</ecNumber>
    </submittedName>
</protein>
<feature type="transmembrane region" description="Helical" evidence="9">
    <location>
        <begin position="210"/>
        <end position="233"/>
    </location>
</feature>
<dbReference type="PANTHER" id="PTHR33908:SF11">
    <property type="entry name" value="MEMBRANE PROTEIN"/>
    <property type="match status" value="1"/>
</dbReference>
<dbReference type="GO" id="GO:0016757">
    <property type="term" value="F:glycosyltransferase activity"/>
    <property type="evidence" value="ECO:0007669"/>
    <property type="project" value="UniProtKB-KW"/>
</dbReference>
<evidence type="ECO:0000256" key="8">
    <source>
        <dbReference type="SAM" id="MobiDB-lite"/>
    </source>
</evidence>
<dbReference type="Pfam" id="PF13231">
    <property type="entry name" value="PMT_2"/>
    <property type="match status" value="1"/>
</dbReference>
<keyword evidence="7 9" id="KW-0472">Membrane</keyword>
<dbReference type="PANTHER" id="PTHR33908">
    <property type="entry name" value="MANNOSYLTRANSFERASE YKCB-RELATED"/>
    <property type="match status" value="1"/>
</dbReference>
<evidence type="ECO:0000256" key="7">
    <source>
        <dbReference type="ARBA" id="ARBA00023136"/>
    </source>
</evidence>
<dbReference type="EC" id="2.4.-.-" evidence="11"/>
<evidence type="ECO:0000313" key="12">
    <source>
        <dbReference type="Proteomes" id="UP001596111"/>
    </source>
</evidence>
<keyword evidence="3 11" id="KW-0328">Glycosyltransferase</keyword>
<evidence type="ECO:0000313" key="11">
    <source>
        <dbReference type="EMBL" id="MFC5582030.1"/>
    </source>
</evidence>
<gene>
    <name evidence="11" type="ORF">ACFPPB_12985</name>
</gene>
<dbReference type="Proteomes" id="UP001596111">
    <property type="component" value="Unassembled WGS sequence"/>
</dbReference>
<keyword evidence="6 9" id="KW-1133">Transmembrane helix</keyword>
<evidence type="ECO:0000256" key="9">
    <source>
        <dbReference type="SAM" id="Phobius"/>
    </source>
</evidence>
<organism evidence="11 12">
    <name type="scientific">Rhodanobacter terrae</name>
    <dbReference type="NCBI Taxonomy" id="418647"/>
    <lineage>
        <taxon>Bacteria</taxon>
        <taxon>Pseudomonadati</taxon>
        <taxon>Pseudomonadota</taxon>
        <taxon>Gammaproteobacteria</taxon>
        <taxon>Lysobacterales</taxon>
        <taxon>Rhodanobacteraceae</taxon>
        <taxon>Rhodanobacter</taxon>
    </lineage>
</organism>
<feature type="transmembrane region" description="Helical" evidence="9">
    <location>
        <begin position="301"/>
        <end position="318"/>
    </location>
</feature>
<feature type="transmembrane region" description="Helical" evidence="9">
    <location>
        <begin position="356"/>
        <end position="376"/>
    </location>
</feature>
<feature type="domain" description="Glycosyltransferase RgtA/B/C/D-like" evidence="10">
    <location>
        <begin position="69"/>
        <end position="231"/>
    </location>
</feature>
<feature type="transmembrane region" description="Helical" evidence="9">
    <location>
        <begin position="428"/>
        <end position="448"/>
    </location>
</feature>
<keyword evidence="4 11" id="KW-0808">Transferase</keyword>
<dbReference type="RefSeq" id="WP_377327725.1">
    <property type="nucleotide sequence ID" value="NZ_JBHSNG010000013.1"/>
</dbReference>